<keyword evidence="12" id="KW-1185">Reference proteome</keyword>
<keyword evidence="7" id="KW-0998">Cell outer membrane</keyword>
<dbReference type="PANTHER" id="PTHR12815:SF47">
    <property type="entry name" value="TRANSLOCATION AND ASSEMBLY MODULE SUBUNIT TAMA"/>
    <property type="match status" value="1"/>
</dbReference>
<evidence type="ECO:0000256" key="4">
    <source>
        <dbReference type="ARBA" id="ARBA00022729"/>
    </source>
</evidence>
<dbReference type="InterPro" id="IPR023707">
    <property type="entry name" value="OM_assembly_BamA"/>
</dbReference>
<dbReference type="GO" id="GO:0009279">
    <property type="term" value="C:cell outer membrane"/>
    <property type="evidence" value="ECO:0007669"/>
    <property type="project" value="UniProtKB-UniRule"/>
</dbReference>
<dbReference type="InterPro" id="IPR039910">
    <property type="entry name" value="D15-like"/>
</dbReference>
<proteinExistence type="predicted"/>
<dbReference type="EMBL" id="DF820465">
    <property type="protein sequence ID" value="GAK56866.1"/>
    <property type="molecule type" value="Genomic_DNA"/>
</dbReference>
<evidence type="ECO:0000313" key="11">
    <source>
        <dbReference type="EMBL" id="GAK56866.1"/>
    </source>
</evidence>
<keyword evidence="3" id="KW-0812">Transmembrane</keyword>
<dbReference type="Pfam" id="PF07244">
    <property type="entry name" value="POTRA"/>
    <property type="match status" value="6"/>
</dbReference>
<feature type="domain" description="POTRA" evidence="10">
    <location>
        <begin position="510"/>
        <end position="584"/>
    </location>
</feature>
<keyword evidence="6" id="KW-0472">Membrane</keyword>
<sequence length="911" mass="103651">MNAKIFFSFCCCFLACALGVEAGPYDGLTVQEVEVTCTSSEELARLVRRQIVIEPGDLFSQEKIRESIHKIYAMKRFVQITVEAEQIANGVRLTFCPRQIDTISRIQVAGNKAISAERIKNVLSINIGDQVPPNGMAVLKQRLLQLYRDQGYHQVQIEITAVDDPGFDKKILMIAIQEGVPSKIGSLSFKGQMILSEKELIAFSTLRTGMHFTLDTLEKAKEQIEQAYMKKGYFEAKIASQDMTYNYDTGEVNLVFTIVEGQPLTIRFEGNAQIKTKALHKLINIGEFGRGTLEEFLAENVSKLTEYYRSRGYYFADISSDYAVEGTTPMITFSIEEGHQVRVERITIEGHRAFTTRQLRKLMLTDTGGWFSKGVYQEKVFKEDLLAIKAFYQQHGYLIAEIVSTTIEFNQEQNQVTLHLQIQEGVQTRVEEIHIIGEEDETFLKNLQKKLALREQDPLDLDKLVQTIERFQEFYANKGYIKADIKDFRSFNEDQSRVILTLKIDRGIQFFVGKISIQGIIRTKKEFIMRELQVQEGDVYNPQKIRETVRRLLQLGFYDSVTFQILDPKSTNPVQDMLLVVKETSAKDVEFGFGYNTETYFKGFVEYSDKNVLNYGGKATARLDASIERPKVTLQYRHPHFFMRDNDLVLSVFDDIQKDNNSFEIERRGGRLAFQKKFSESFSTSVGYFFEIEDPSNVKKDAVLSKQDTSIINVAGFDVQASWDTRDDLIIPQKGGYLQVGLRSALEAVGAETEFLELYGQSYVYWELFDNVILANALKGRQIEPIRSSDQTPIYMRYFLGGDGSVRGFERHEVGPTGSEGNKIGGDRMFAFTTELRFPIYSILGGVVFFDAGANWLNDQGFESDDLRETLGAGLRIATPIGPLRVDYGYKLDRRSGESAGEYYIAIGSTF</sequence>
<gene>
    <name evidence="11" type="ORF">U27_03830</name>
</gene>
<evidence type="ECO:0000256" key="1">
    <source>
        <dbReference type="ARBA" id="ARBA00004370"/>
    </source>
</evidence>
<dbReference type="Gene3D" id="2.40.160.50">
    <property type="entry name" value="membrane protein fhac: a member of the omp85/tpsb transporter family"/>
    <property type="match status" value="1"/>
</dbReference>
<accession>A0A081BX11</accession>
<evidence type="ECO:0000256" key="6">
    <source>
        <dbReference type="ARBA" id="ARBA00023136"/>
    </source>
</evidence>
<dbReference type="InterPro" id="IPR010827">
    <property type="entry name" value="BamA/TamA_POTRA"/>
</dbReference>
<evidence type="ECO:0000256" key="8">
    <source>
        <dbReference type="NCBIfam" id="TIGR03303"/>
    </source>
</evidence>
<dbReference type="Pfam" id="PF01103">
    <property type="entry name" value="Omp85"/>
    <property type="match status" value="1"/>
</dbReference>
<dbReference type="NCBIfam" id="TIGR03303">
    <property type="entry name" value="OM_YaeT"/>
    <property type="match status" value="1"/>
</dbReference>
<keyword evidence="5" id="KW-0677">Repeat</keyword>
<keyword evidence="2" id="KW-1134">Transmembrane beta strand</keyword>
<comment type="subcellular location">
    <subcellularLocation>
        <location evidence="1">Membrane</location>
    </subcellularLocation>
</comment>
<dbReference type="InterPro" id="IPR034746">
    <property type="entry name" value="POTRA"/>
</dbReference>
<feature type="domain" description="POTRA" evidence="10">
    <location>
        <begin position="341"/>
        <end position="425"/>
    </location>
</feature>
<dbReference type="HOGENOM" id="CLU_007664_1_1_0"/>
<evidence type="ECO:0000256" key="5">
    <source>
        <dbReference type="ARBA" id="ARBA00022737"/>
    </source>
</evidence>
<dbReference type="Gene3D" id="3.10.20.310">
    <property type="entry name" value="membrane protein fhac"/>
    <property type="match status" value="7"/>
</dbReference>
<dbReference type="PROSITE" id="PS51779">
    <property type="entry name" value="POTRA"/>
    <property type="match status" value="3"/>
</dbReference>
<feature type="domain" description="POTRA" evidence="10">
    <location>
        <begin position="182"/>
        <end position="261"/>
    </location>
</feature>
<evidence type="ECO:0000313" key="12">
    <source>
        <dbReference type="Proteomes" id="UP000030661"/>
    </source>
</evidence>
<dbReference type="AlphaFoldDB" id="A0A081BX11"/>
<dbReference type="GO" id="GO:0071709">
    <property type="term" value="P:membrane assembly"/>
    <property type="evidence" value="ECO:0007669"/>
    <property type="project" value="InterPro"/>
</dbReference>
<reference evidence="11 12" key="1">
    <citation type="journal article" date="2015" name="PeerJ">
        <title>First genomic representation of candidate bacterial phylum KSB3 points to enhanced environmental sensing as a trigger of wastewater bulking.</title>
        <authorList>
            <person name="Sekiguchi Y."/>
            <person name="Ohashi A."/>
            <person name="Parks D.H."/>
            <person name="Yamauchi T."/>
            <person name="Tyson G.W."/>
            <person name="Hugenholtz P."/>
        </authorList>
    </citation>
    <scope>NUCLEOTIDE SEQUENCE [LARGE SCALE GENOMIC DNA]</scope>
</reference>
<evidence type="ECO:0000256" key="2">
    <source>
        <dbReference type="ARBA" id="ARBA00022452"/>
    </source>
</evidence>
<dbReference type="InterPro" id="IPR000184">
    <property type="entry name" value="Bac_surfAg_D15"/>
</dbReference>
<evidence type="ECO:0000259" key="10">
    <source>
        <dbReference type="PROSITE" id="PS51779"/>
    </source>
</evidence>
<dbReference type="Proteomes" id="UP000030661">
    <property type="component" value="Unassembled WGS sequence"/>
</dbReference>
<dbReference type="PIRSF" id="PIRSF006076">
    <property type="entry name" value="OM_assembly_OMP85"/>
    <property type="match status" value="1"/>
</dbReference>
<organism evidence="11 12">
    <name type="scientific">Vecturithrix granuli</name>
    <dbReference type="NCBI Taxonomy" id="1499967"/>
    <lineage>
        <taxon>Bacteria</taxon>
        <taxon>Candidatus Moduliflexota</taxon>
        <taxon>Candidatus Vecturitrichia</taxon>
        <taxon>Candidatus Vecturitrichales</taxon>
        <taxon>Candidatus Vecturitrichaceae</taxon>
        <taxon>Candidatus Vecturithrix</taxon>
    </lineage>
</organism>
<evidence type="ECO:0000256" key="3">
    <source>
        <dbReference type="ARBA" id="ARBA00022692"/>
    </source>
</evidence>
<dbReference type="eggNOG" id="COG4775">
    <property type="taxonomic scope" value="Bacteria"/>
</dbReference>
<name>A0A081BX11_VECG1</name>
<evidence type="ECO:0000256" key="7">
    <source>
        <dbReference type="ARBA" id="ARBA00023237"/>
    </source>
</evidence>
<feature type="chain" id="PRO_5001755357" description="Outer membrane protein assembly factor BamA" evidence="9">
    <location>
        <begin position="23"/>
        <end position="911"/>
    </location>
</feature>
<evidence type="ECO:0000256" key="9">
    <source>
        <dbReference type="SAM" id="SignalP"/>
    </source>
</evidence>
<feature type="signal peptide" evidence="9">
    <location>
        <begin position="1"/>
        <end position="22"/>
    </location>
</feature>
<dbReference type="STRING" id="1499967.U27_03830"/>
<keyword evidence="4 9" id="KW-0732">Signal</keyword>
<dbReference type="PANTHER" id="PTHR12815">
    <property type="entry name" value="SORTING AND ASSEMBLY MACHINERY SAMM50 PROTEIN FAMILY MEMBER"/>
    <property type="match status" value="1"/>
</dbReference>
<protein>
    <recommendedName>
        <fullName evidence="8">Outer membrane protein assembly factor BamA</fullName>
    </recommendedName>
</protein>